<gene>
    <name evidence="1" type="ORF">PXEA_LOCUS34847</name>
</gene>
<evidence type="ECO:0000313" key="1">
    <source>
        <dbReference type="EMBL" id="VEL41407.1"/>
    </source>
</evidence>
<name>A0A448XP12_9PLAT</name>
<organism evidence="1 2">
    <name type="scientific">Protopolystoma xenopodis</name>
    <dbReference type="NCBI Taxonomy" id="117903"/>
    <lineage>
        <taxon>Eukaryota</taxon>
        <taxon>Metazoa</taxon>
        <taxon>Spiralia</taxon>
        <taxon>Lophotrochozoa</taxon>
        <taxon>Platyhelminthes</taxon>
        <taxon>Monogenea</taxon>
        <taxon>Polyopisthocotylea</taxon>
        <taxon>Polystomatidea</taxon>
        <taxon>Polystomatidae</taxon>
        <taxon>Protopolystoma</taxon>
    </lineage>
</organism>
<proteinExistence type="predicted"/>
<keyword evidence="2" id="KW-1185">Reference proteome</keyword>
<sequence length="92" mass="10460">MVLASSLFFWTCRPALESRGEASKGNQMSGKLPRQERQARCYRGCGKWLIEGHNRSFNPTEGGITTKCSTLRVIQESLLRVQQTEEMLLLNQ</sequence>
<dbReference type="Proteomes" id="UP000784294">
    <property type="component" value="Unassembled WGS sequence"/>
</dbReference>
<dbReference type="EMBL" id="CAAALY010269217">
    <property type="protein sequence ID" value="VEL41407.1"/>
    <property type="molecule type" value="Genomic_DNA"/>
</dbReference>
<protein>
    <submittedName>
        <fullName evidence="1">Uncharacterized protein</fullName>
    </submittedName>
</protein>
<comment type="caution">
    <text evidence="1">The sequence shown here is derived from an EMBL/GenBank/DDBJ whole genome shotgun (WGS) entry which is preliminary data.</text>
</comment>
<evidence type="ECO:0000313" key="2">
    <source>
        <dbReference type="Proteomes" id="UP000784294"/>
    </source>
</evidence>
<accession>A0A448XP12</accession>
<dbReference type="AlphaFoldDB" id="A0A448XP12"/>
<reference evidence="1" key="1">
    <citation type="submission" date="2018-11" db="EMBL/GenBank/DDBJ databases">
        <authorList>
            <consortium name="Pathogen Informatics"/>
        </authorList>
    </citation>
    <scope>NUCLEOTIDE SEQUENCE</scope>
</reference>